<evidence type="ECO:0000313" key="1">
    <source>
        <dbReference type="EMBL" id="CAH2068095.1"/>
    </source>
</evidence>
<organism evidence="1 2">
    <name type="scientific">Iphiclides podalirius</name>
    <name type="common">scarce swallowtail</name>
    <dbReference type="NCBI Taxonomy" id="110791"/>
    <lineage>
        <taxon>Eukaryota</taxon>
        <taxon>Metazoa</taxon>
        <taxon>Ecdysozoa</taxon>
        <taxon>Arthropoda</taxon>
        <taxon>Hexapoda</taxon>
        <taxon>Insecta</taxon>
        <taxon>Pterygota</taxon>
        <taxon>Neoptera</taxon>
        <taxon>Endopterygota</taxon>
        <taxon>Lepidoptera</taxon>
        <taxon>Glossata</taxon>
        <taxon>Ditrysia</taxon>
        <taxon>Papilionoidea</taxon>
        <taxon>Papilionidae</taxon>
        <taxon>Papilioninae</taxon>
        <taxon>Iphiclides</taxon>
    </lineage>
</organism>
<gene>
    <name evidence="1" type="ORF">IPOD504_LOCUS14029</name>
</gene>
<sequence>MKSIKKAAQIKEKQYKEKSLPPLPEVLKYYVDNDKLLQEKCETEDSKQENTFQLPFANSTKVNIKLEDGGQIQKDNKLQSEFNRSKINQWMTNYEHFDDSKLTALELEDEETLEQEWCKNYGTPDPIVNISQVPCGGCGALLHCNDPAIPGYLPSEIFKGRTKKDLKGIECQRCHFLKEYNIALDVTVQPDEYEKLLQNIRHIKSLVLLMVDLMDFPCSIWPGIVDIIGTTRPLIIVGNKVVI</sequence>
<dbReference type="Proteomes" id="UP000837857">
    <property type="component" value="Chromosome 5"/>
</dbReference>
<name>A0ABN8IUV9_9NEOP</name>
<dbReference type="EMBL" id="OW152817">
    <property type="protein sequence ID" value="CAH2068095.1"/>
    <property type="molecule type" value="Genomic_DNA"/>
</dbReference>
<reference evidence="1" key="1">
    <citation type="submission" date="2022-03" db="EMBL/GenBank/DDBJ databases">
        <authorList>
            <person name="Martin H S."/>
        </authorList>
    </citation>
    <scope>NUCLEOTIDE SEQUENCE</scope>
</reference>
<evidence type="ECO:0000313" key="2">
    <source>
        <dbReference type="Proteomes" id="UP000837857"/>
    </source>
</evidence>
<keyword evidence="2" id="KW-1185">Reference proteome</keyword>
<dbReference type="PANTHER" id="PTHR46406:SF1">
    <property type="entry name" value="NITRIC OXIDE-ASSOCIATED PROTEIN 1"/>
    <property type="match status" value="1"/>
</dbReference>
<dbReference type="PANTHER" id="PTHR46406">
    <property type="entry name" value="NITRIC OXIDE-ASSOCIATED PROTEIN 1"/>
    <property type="match status" value="1"/>
</dbReference>
<accession>A0ABN8IUV9</accession>
<dbReference type="Gene3D" id="3.40.50.300">
    <property type="entry name" value="P-loop containing nucleotide triphosphate hydrolases"/>
    <property type="match status" value="1"/>
</dbReference>
<feature type="non-terminal residue" evidence="1">
    <location>
        <position position="1"/>
    </location>
</feature>
<proteinExistence type="predicted"/>
<dbReference type="InterPro" id="IPR027417">
    <property type="entry name" value="P-loop_NTPase"/>
</dbReference>
<protein>
    <submittedName>
        <fullName evidence="1">Uncharacterized protein</fullName>
    </submittedName>
</protein>
<dbReference type="InterPro" id="IPR052807">
    <property type="entry name" value="Mito_transl_resp_regulator"/>
</dbReference>